<dbReference type="AlphaFoldDB" id="A0A9W8JR25"/>
<dbReference type="GO" id="GO:0035091">
    <property type="term" value="F:phosphatidylinositol binding"/>
    <property type="evidence" value="ECO:0007669"/>
    <property type="project" value="InterPro"/>
</dbReference>
<keyword evidence="3" id="KW-1185">Reference proteome</keyword>
<dbReference type="CDD" id="cd16978">
    <property type="entry name" value="VHS_HSE1"/>
    <property type="match status" value="1"/>
</dbReference>
<dbReference type="Proteomes" id="UP001140091">
    <property type="component" value="Unassembled WGS sequence"/>
</dbReference>
<dbReference type="SMART" id="SM00288">
    <property type="entry name" value="VHS"/>
    <property type="match status" value="1"/>
</dbReference>
<gene>
    <name evidence="2" type="ORF">H1R20_g1693</name>
</gene>
<dbReference type="PANTHER" id="PTHR45929:SF3">
    <property type="entry name" value="JAK PATHWAY SIGNAL TRANSDUCTION ADAPTOR MOLECULE"/>
    <property type="match status" value="1"/>
</dbReference>
<dbReference type="InterPro" id="IPR050670">
    <property type="entry name" value="STAM"/>
</dbReference>
<dbReference type="PROSITE" id="PS50179">
    <property type="entry name" value="VHS"/>
    <property type="match status" value="1"/>
</dbReference>
<accession>A0A9W8JR25</accession>
<protein>
    <recommendedName>
        <fullName evidence="1">VHS domain-containing protein</fullName>
    </recommendedName>
</protein>
<dbReference type="InterPro" id="IPR002014">
    <property type="entry name" value="VHS_dom"/>
</dbReference>
<name>A0A9W8JR25_9AGAR</name>
<dbReference type="Pfam" id="PF00790">
    <property type="entry name" value="VHS"/>
    <property type="match status" value="1"/>
</dbReference>
<reference evidence="2" key="1">
    <citation type="submission" date="2022-06" db="EMBL/GenBank/DDBJ databases">
        <title>Genome Sequence of Candolleomyces eurysporus.</title>
        <authorList>
            <person name="Buettner E."/>
        </authorList>
    </citation>
    <scope>NUCLEOTIDE SEQUENCE</scope>
    <source>
        <strain evidence="2">VTCC 930004</strain>
    </source>
</reference>
<feature type="non-terminal residue" evidence="2">
    <location>
        <position position="158"/>
    </location>
</feature>
<dbReference type="EMBL" id="JANBPK010000542">
    <property type="protein sequence ID" value="KAJ2935403.1"/>
    <property type="molecule type" value="Genomic_DNA"/>
</dbReference>
<evidence type="ECO:0000313" key="3">
    <source>
        <dbReference type="Proteomes" id="UP001140091"/>
    </source>
</evidence>
<feature type="domain" description="VHS" evidence="1">
    <location>
        <begin position="17"/>
        <end position="143"/>
    </location>
</feature>
<dbReference type="Gene3D" id="1.25.40.90">
    <property type="match status" value="1"/>
</dbReference>
<evidence type="ECO:0000259" key="1">
    <source>
        <dbReference type="PROSITE" id="PS50179"/>
    </source>
</evidence>
<sequence length="158" mass="17427">MFGGGAANPYDEIVAKATDENLTSENWEIIMTLCDKVGDEGQEGANQAVAALIKRLAHRNPNVQLYALSLSESLLKNLGKELHRELASKAFTQALERIITDRTTHDKVKRRALSLVAECTAEFENDTTLGIMEDLYNNLKTKSELQIRNTTGTSTPSC</sequence>
<proteinExistence type="predicted"/>
<dbReference type="SUPFAM" id="SSF48464">
    <property type="entry name" value="ENTH/VHS domain"/>
    <property type="match status" value="1"/>
</dbReference>
<dbReference type="GO" id="GO:0033565">
    <property type="term" value="C:ESCRT-0 complex"/>
    <property type="evidence" value="ECO:0007669"/>
    <property type="project" value="TreeGrafter"/>
</dbReference>
<evidence type="ECO:0000313" key="2">
    <source>
        <dbReference type="EMBL" id="KAJ2935403.1"/>
    </source>
</evidence>
<organism evidence="2 3">
    <name type="scientific">Candolleomyces eurysporus</name>
    <dbReference type="NCBI Taxonomy" id="2828524"/>
    <lineage>
        <taxon>Eukaryota</taxon>
        <taxon>Fungi</taxon>
        <taxon>Dikarya</taxon>
        <taxon>Basidiomycota</taxon>
        <taxon>Agaricomycotina</taxon>
        <taxon>Agaricomycetes</taxon>
        <taxon>Agaricomycetidae</taxon>
        <taxon>Agaricales</taxon>
        <taxon>Agaricineae</taxon>
        <taxon>Psathyrellaceae</taxon>
        <taxon>Candolleomyces</taxon>
    </lineage>
</organism>
<dbReference type="OrthoDB" id="10255964at2759"/>
<dbReference type="PANTHER" id="PTHR45929">
    <property type="entry name" value="JAK PATHWAY SIGNAL TRANSDUCTION ADAPTOR MOLECULE"/>
    <property type="match status" value="1"/>
</dbReference>
<dbReference type="GO" id="GO:0043328">
    <property type="term" value="P:protein transport to vacuole involved in ubiquitin-dependent protein catabolic process via the multivesicular body sorting pathway"/>
    <property type="evidence" value="ECO:0007669"/>
    <property type="project" value="TreeGrafter"/>
</dbReference>
<comment type="caution">
    <text evidence="2">The sequence shown here is derived from an EMBL/GenBank/DDBJ whole genome shotgun (WGS) entry which is preliminary data.</text>
</comment>
<dbReference type="InterPro" id="IPR008942">
    <property type="entry name" value="ENTH_VHS"/>
</dbReference>
<dbReference type="GO" id="GO:0043130">
    <property type="term" value="F:ubiquitin binding"/>
    <property type="evidence" value="ECO:0007669"/>
    <property type="project" value="InterPro"/>
</dbReference>